<proteinExistence type="predicted"/>
<evidence type="ECO:0000256" key="7">
    <source>
        <dbReference type="ARBA" id="ARBA00022645"/>
    </source>
</evidence>
<evidence type="ECO:0000256" key="18">
    <source>
        <dbReference type="ARBA" id="ARBA00023228"/>
    </source>
</evidence>
<evidence type="ECO:0000256" key="20">
    <source>
        <dbReference type="ARBA" id="ARBA00033328"/>
    </source>
</evidence>
<dbReference type="Gene3D" id="3.40.630.10">
    <property type="entry name" value="Zn peptidases"/>
    <property type="match status" value="2"/>
</dbReference>
<dbReference type="GO" id="GO:0004180">
    <property type="term" value="F:carboxypeptidase activity"/>
    <property type="evidence" value="ECO:0007669"/>
    <property type="project" value="UniProtKB-KW"/>
</dbReference>
<evidence type="ECO:0000259" key="23">
    <source>
        <dbReference type="Pfam" id="PF04389"/>
    </source>
</evidence>
<evidence type="ECO:0000256" key="6">
    <source>
        <dbReference type="ARBA" id="ARBA00022525"/>
    </source>
</evidence>
<evidence type="ECO:0000256" key="14">
    <source>
        <dbReference type="ARBA" id="ARBA00023034"/>
    </source>
</evidence>
<keyword evidence="18" id="KW-0458">Lysosome</keyword>
<evidence type="ECO:0000256" key="19">
    <source>
        <dbReference type="ARBA" id="ARBA00025833"/>
    </source>
</evidence>
<dbReference type="InterPro" id="IPR007484">
    <property type="entry name" value="Peptidase_M28"/>
</dbReference>
<feature type="chain" id="PRO_5021290010" description="Carboxypeptidase Q" evidence="22">
    <location>
        <begin position="22"/>
        <end position="537"/>
    </location>
</feature>
<keyword evidence="6" id="KW-0964">Secreted</keyword>
<feature type="domain" description="Peptidase M28" evidence="23">
    <location>
        <begin position="286"/>
        <end position="502"/>
    </location>
</feature>
<evidence type="ECO:0000256" key="11">
    <source>
        <dbReference type="ARBA" id="ARBA00022801"/>
    </source>
</evidence>
<evidence type="ECO:0000256" key="8">
    <source>
        <dbReference type="ARBA" id="ARBA00022670"/>
    </source>
</evidence>
<keyword evidence="25" id="KW-1185">Reference proteome</keyword>
<keyword evidence="7" id="KW-0121">Carboxypeptidase</keyword>
<gene>
    <name evidence="24" type="ORF">E4L96_01735</name>
</gene>
<keyword evidence="16" id="KW-0865">Zymogen</keyword>
<dbReference type="AlphaFoldDB" id="A0A4Y9SR12"/>
<dbReference type="OrthoDB" id="9769665at2"/>
<sequence>MYKIRTVGTVAAILAAFSVQAREPVDANTINRIADEGYNHGQVIALAAHLTDQIGGRMTNSPAMRQAEKWTQQMFTQWGLKNVHAEGFDFGRGWWIESASSRMVAPRPLPLTSIPVAWTPPTKGALTAPIVVAPIRHERDLAQWKGKVKGKIVLISYPEPLKDDTQVAFKRLDDSELGKMSTYDQPHFDPDAAVDGYKNWIQLPGNINRFLAAEGAVAIVKMSYRSQGLVHGEGYFHQKGETVPLPEVEMAAEDYRRLARLAKVGDVKLELNSNVHFDDRDMNAYNILAEIPGTDPKAGYVMAGAHLDSWVAGDGATDNGAGSVVVMEAARILSSLGVKPKRTIRFALWAGEEQGLDGSMAYIEKHLATRPRPTNAAEAKLPKFMWTTYPITPLPGFNDMAGYFNLDNGSGKIRGIYAEGNFAAVPVLKTWLAPFDSLGANKVVAKKTGGTDHQIMAAMGLPAFQFIQDPLDYGSKTHHSNLDTFDHLRTEDLRQAAVIMATVLLQAAEADQPMPRNVLPRQPSPTDPFKYRDPAKD</sequence>
<dbReference type="Proteomes" id="UP000298438">
    <property type="component" value="Unassembled WGS sequence"/>
</dbReference>
<dbReference type="RefSeq" id="WP_135205521.1">
    <property type="nucleotide sequence ID" value="NZ_SPVF01000024.1"/>
</dbReference>
<name>A0A4Y9SR12_9BURK</name>
<comment type="subunit">
    <text evidence="19">Homodimer. The monomeric form is inactive while the homodimer is active.</text>
</comment>
<evidence type="ECO:0000256" key="21">
    <source>
        <dbReference type="SAM" id="MobiDB-lite"/>
    </source>
</evidence>
<feature type="signal peptide" evidence="22">
    <location>
        <begin position="1"/>
        <end position="21"/>
    </location>
</feature>
<keyword evidence="10 22" id="KW-0732">Signal</keyword>
<evidence type="ECO:0000256" key="2">
    <source>
        <dbReference type="ARBA" id="ARBA00004371"/>
    </source>
</evidence>
<dbReference type="GO" id="GO:0005764">
    <property type="term" value="C:lysosome"/>
    <property type="evidence" value="ECO:0007669"/>
    <property type="project" value="UniProtKB-SubCell"/>
</dbReference>
<evidence type="ECO:0000256" key="15">
    <source>
        <dbReference type="ARBA" id="ARBA00023049"/>
    </source>
</evidence>
<organism evidence="24 25">
    <name type="scientific">Zemynaea arenosa</name>
    <dbReference type="NCBI Taxonomy" id="2561931"/>
    <lineage>
        <taxon>Bacteria</taxon>
        <taxon>Pseudomonadati</taxon>
        <taxon>Pseudomonadota</taxon>
        <taxon>Betaproteobacteria</taxon>
        <taxon>Burkholderiales</taxon>
        <taxon>Oxalobacteraceae</taxon>
        <taxon>Telluria group</taxon>
        <taxon>Zemynaea</taxon>
    </lineage>
</organism>
<evidence type="ECO:0000313" key="25">
    <source>
        <dbReference type="Proteomes" id="UP000298438"/>
    </source>
</evidence>
<feature type="region of interest" description="Disordered" evidence="21">
    <location>
        <begin position="513"/>
        <end position="537"/>
    </location>
</feature>
<evidence type="ECO:0000256" key="4">
    <source>
        <dbReference type="ARBA" id="ARBA00004613"/>
    </source>
</evidence>
<keyword evidence="8" id="KW-0645">Protease</keyword>
<dbReference type="EMBL" id="SPVF01000024">
    <property type="protein sequence ID" value="TFW29222.1"/>
    <property type="molecule type" value="Genomic_DNA"/>
</dbReference>
<evidence type="ECO:0000313" key="24">
    <source>
        <dbReference type="EMBL" id="TFW29222.1"/>
    </source>
</evidence>
<dbReference type="InterPro" id="IPR039866">
    <property type="entry name" value="CPQ"/>
</dbReference>
<evidence type="ECO:0000256" key="1">
    <source>
        <dbReference type="ARBA" id="ARBA00004240"/>
    </source>
</evidence>
<keyword evidence="17" id="KW-0325">Glycoprotein</keyword>
<dbReference type="GO" id="GO:0005576">
    <property type="term" value="C:extracellular region"/>
    <property type="evidence" value="ECO:0007669"/>
    <property type="project" value="UniProtKB-SubCell"/>
</dbReference>
<keyword evidence="14" id="KW-0333">Golgi apparatus</keyword>
<keyword evidence="15" id="KW-0482">Metalloprotease</keyword>
<keyword evidence="12" id="KW-0256">Endoplasmic reticulum</keyword>
<keyword evidence="9" id="KW-0479">Metal-binding</keyword>
<dbReference type="Pfam" id="PF04389">
    <property type="entry name" value="Peptidase_M28"/>
    <property type="match status" value="1"/>
</dbReference>
<comment type="subcellular location">
    <subcellularLocation>
        <location evidence="1">Endoplasmic reticulum</location>
    </subcellularLocation>
    <subcellularLocation>
        <location evidence="3">Golgi apparatus</location>
    </subcellularLocation>
    <subcellularLocation>
        <location evidence="2">Lysosome</location>
    </subcellularLocation>
    <subcellularLocation>
        <location evidence="4">Secreted</location>
    </subcellularLocation>
</comment>
<comment type="caution">
    <text evidence="24">The sequence shown here is derived from an EMBL/GenBank/DDBJ whole genome shotgun (WGS) entry which is preliminary data.</text>
</comment>
<keyword evidence="13" id="KW-0862">Zinc</keyword>
<evidence type="ECO:0000256" key="12">
    <source>
        <dbReference type="ARBA" id="ARBA00022824"/>
    </source>
</evidence>
<evidence type="ECO:0000256" key="3">
    <source>
        <dbReference type="ARBA" id="ARBA00004555"/>
    </source>
</evidence>
<evidence type="ECO:0000256" key="22">
    <source>
        <dbReference type="SAM" id="SignalP"/>
    </source>
</evidence>
<keyword evidence="11 24" id="KW-0378">Hydrolase</keyword>
<evidence type="ECO:0000256" key="16">
    <source>
        <dbReference type="ARBA" id="ARBA00023145"/>
    </source>
</evidence>
<evidence type="ECO:0000256" key="13">
    <source>
        <dbReference type="ARBA" id="ARBA00022833"/>
    </source>
</evidence>
<accession>A0A4Y9SR12</accession>
<dbReference type="GO" id="GO:0046872">
    <property type="term" value="F:metal ion binding"/>
    <property type="evidence" value="ECO:0007669"/>
    <property type="project" value="UniProtKB-KW"/>
</dbReference>
<dbReference type="GO" id="GO:0070573">
    <property type="term" value="F:metallodipeptidase activity"/>
    <property type="evidence" value="ECO:0007669"/>
    <property type="project" value="InterPro"/>
</dbReference>
<evidence type="ECO:0000256" key="10">
    <source>
        <dbReference type="ARBA" id="ARBA00022729"/>
    </source>
</evidence>
<dbReference type="PANTHER" id="PTHR12053">
    <property type="entry name" value="PROTEASE FAMILY M28 PLASMA GLUTAMATE CARBOXYPEPTIDASE-RELATED"/>
    <property type="match status" value="1"/>
</dbReference>
<evidence type="ECO:0000256" key="17">
    <source>
        <dbReference type="ARBA" id="ARBA00023180"/>
    </source>
</evidence>
<dbReference type="SUPFAM" id="SSF53187">
    <property type="entry name" value="Zn-dependent exopeptidases"/>
    <property type="match status" value="1"/>
</dbReference>
<evidence type="ECO:0000256" key="5">
    <source>
        <dbReference type="ARBA" id="ARBA00014116"/>
    </source>
</evidence>
<reference evidence="24 25" key="1">
    <citation type="submission" date="2019-03" db="EMBL/GenBank/DDBJ databases">
        <title>Draft Genome Sequence of Massilia arenosa sp. nov., a Novel Massilia Species Isolated from a Sandy-loam Maize Soil.</title>
        <authorList>
            <person name="Raths R."/>
            <person name="Peta V."/>
            <person name="Bucking H."/>
        </authorList>
    </citation>
    <scope>NUCLEOTIDE SEQUENCE [LARGE SCALE GENOMIC DNA]</scope>
    <source>
        <strain evidence="24 25">MC02</strain>
    </source>
</reference>
<evidence type="ECO:0000256" key="9">
    <source>
        <dbReference type="ARBA" id="ARBA00022723"/>
    </source>
</evidence>
<protein>
    <recommendedName>
        <fullName evidence="5">Carboxypeptidase Q</fullName>
    </recommendedName>
    <alternativeName>
        <fullName evidence="20">Plasma glutamate carboxypeptidase</fullName>
    </alternativeName>
</protein>
<dbReference type="GO" id="GO:0006508">
    <property type="term" value="P:proteolysis"/>
    <property type="evidence" value="ECO:0007669"/>
    <property type="project" value="UniProtKB-KW"/>
</dbReference>
<dbReference type="PANTHER" id="PTHR12053:SF3">
    <property type="entry name" value="CARBOXYPEPTIDASE Q"/>
    <property type="match status" value="1"/>
</dbReference>